<proteinExistence type="inferred from homology"/>
<dbReference type="PANTHER" id="PTHR15036">
    <property type="entry name" value="PIKACHURIN-LIKE PROTEIN"/>
    <property type="match status" value="1"/>
</dbReference>
<name>A0A8S4BMG3_9TELE</name>
<evidence type="ECO:0000256" key="1">
    <source>
        <dbReference type="ARBA" id="ARBA00004479"/>
    </source>
</evidence>
<dbReference type="OrthoDB" id="26719at2759"/>
<evidence type="ECO:0000256" key="2">
    <source>
        <dbReference type="ARBA" id="ARBA00010241"/>
    </source>
</evidence>
<feature type="disulfide bond" evidence="11">
    <location>
        <begin position="773"/>
        <end position="800"/>
    </location>
</feature>
<dbReference type="CDD" id="cd00053">
    <property type="entry name" value="EGF"/>
    <property type="match status" value="1"/>
</dbReference>
<dbReference type="InterPro" id="IPR050372">
    <property type="entry name" value="Neurexin-related_CASP"/>
</dbReference>
<feature type="domain" description="Fibrinogen C-terminal" evidence="17">
    <location>
        <begin position="578"/>
        <end position="630"/>
    </location>
</feature>
<dbReference type="PANTHER" id="PTHR15036:SF40">
    <property type="entry name" value="CONTACTIN-ASSOCIATED PROTEIN-LIKE 4"/>
    <property type="match status" value="1"/>
</dbReference>
<evidence type="ECO:0000256" key="10">
    <source>
        <dbReference type="PROSITE-ProRule" id="PRU00076"/>
    </source>
</evidence>
<dbReference type="SUPFAM" id="SSF49899">
    <property type="entry name" value="Concanavalin A-like lectins/glucanases"/>
    <property type="match status" value="4"/>
</dbReference>
<dbReference type="InterPro" id="IPR014716">
    <property type="entry name" value="Fibrinogen_a/b/g_C_1"/>
</dbReference>
<evidence type="ECO:0000259" key="15">
    <source>
        <dbReference type="PROSITE" id="PS50025"/>
    </source>
</evidence>
<evidence type="ECO:0000259" key="17">
    <source>
        <dbReference type="PROSITE" id="PS51406"/>
    </source>
</evidence>
<reference evidence="18" key="1">
    <citation type="submission" date="2021-05" db="EMBL/GenBank/DDBJ databases">
        <authorList>
            <person name="Tigano A."/>
        </authorList>
    </citation>
    <scope>NUCLEOTIDE SEQUENCE</scope>
</reference>
<evidence type="ECO:0000313" key="18">
    <source>
        <dbReference type="EMBL" id="CAG6016460.1"/>
    </source>
</evidence>
<dbReference type="InterPro" id="IPR000742">
    <property type="entry name" value="EGF"/>
</dbReference>
<dbReference type="Gene3D" id="2.60.120.200">
    <property type="match status" value="4"/>
</dbReference>
<keyword evidence="19" id="KW-1185">Reference proteome</keyword>
<evidence type="ECO:0000259" key="16">
    <source>
        <dbReference type="PROSITE" id="PS50026"/>
    </source>
</evidence>
<feature type="transmembrane region" description="Helical" evidence="13">
    <location>
        <begin position="1012"/>
        <end position="1037"/>
    </location>
</feature>
<accession>A0A8S4BMG3</accession>
<dbReference type="CDD" id="cd00054">
    <property type="entry name" value="EGF_CA"/>
    <property type="match status" value="1"/>
</dbReference>
<dbReference type="Gene3D" id="3.90.215.10">
    <property type="entry name" value="Gamma Fibrinogen, chain A, domain 1"/>
    <property type="match status" value="1"/>
</dbReference>
<dbReference type="InterPro" id="IPR008979">
    <property type="entry name" value="Galactose-bd-like_sf"/>
</dbReference>
<dbReference type="CDD" id="cd00110">
    <property type="entry name" value="LamG"/>
    <property type="match status" value="4"/>
</dbReference>
<keyword evidence="8 13" id="KW-0472">Membrane</keyword>
<feature type="domain" description="EGF-like" evidence="16">
    <location>
        <begin position="801"/>
        <end position="839"/>
    </location>
</feature>
<dbReference type="Pfam" id="PF00754">
    <property type="entry name" value="F5_F8_type_C"/>
    <property type="match status" value="1"/>
</dbReference>
<keyword evidence="7 13" id="KW-1133">Transmembrane helix</keyword>
<dbReference type="FunFam" id="2.60.120.260:FF:000016">
    <property type="entry name" value="Contactin-associated protein-like 4 isoform 1"/>
    <property type="match status" value="1"/>
</dbReference>
<evidence type="ECO:0000256" key="4">
    <source>
        <dbReference type="ARBA" id="ARBA00022692"/>
    </source>
</evidence>
<dbReference type="InterPro" id="IPR000421">
    <property type="entry name" value="FA58C"/>
</dbReference>
<dbReference type="SMART" id="SM00282">
    <property type="entry name" value="LamG"/>
    <property type="match status" value="4"/>
</dbReference>
<evidence type="ECO:0000256" key="8">
    <source>
        <dbReference type="ARBA" id="ARBA00023136"/>
    </source>
</evidence>
<dbReference type="InterPro" id="IPR001791">
    <property type="entry name" value="Laminin_G"/>
</dbReference>
<feature type="domain" description="EGF-like" evidence="16">
    <location>
        <begin position="542"/>
        <end position="579"/>
    </location>
</feature>
<comment type="subcellular location">
    <subcellularLocation>
        <location evidence="1">Membrane</location>
        <topology evidence="1">Single-pass type I membrane protein</topology>
    </subcellularLocation>
</comment>
<dbReference type="AlphaFoldDB" id="A0A8S4BMG3"/>
<keyword evidence="3 10" id="KW-0245">EGF-like domain</keyword>
<evidence type="ECO:0000256" key="9">
    <source>
        <dbReference type="ARBA" id="ARBA00023157"/>
    </source>
</evidence>
<feature type="domain" description="F5/8 type C" evidence="14">
    <location>
        <begin position="14"/>
        <end position="160"/>
    </location>
</feature>
<evidence type="ECO:0000256" key="5">
    <source>
        <dbReference type="ARBA" id="ARBA00022729"/>
    </source>
</evidence>
<sequence>MLLILCGNLKAERCHSPLVSGLQPASFRSSSQLSDSHGPGFAKLNRREGAGGWSPQSSDRDQWLEVDLAGRTQVTAVATQGRYGSSDWQTAYLLMFSDTGHNWRQYRQEGSRGAFPGNSNADSVVQHKLQHPVIARFIRLIPLDWNRNGRIGLRLEAYGCPYDSDLVSFAGHSSLLFRLGPTLKQMETESFYLKFKTMKNSGVILHMEGQNEQSLTLELEKGKLVLLFRKGRRLSPESRFVVSSGSLLDDQHWHHVSVEHHSNHLNLTVDKNTAWMQIPASLSLWVNNQFSFVQMSVGAGRDLDSNRNFQGCLENLVYNGLNLVHLAKQSDHRVTAKGNVTFACSEPVSVAATFTGPHSFLRLPGGGGASPPGMSVALQFRTWDEEGLLLTFDLPRQEGAVWLYLSRARLHLQTHRPGRAPRHLRAGHQTLKRLLAPSGSALNDGQWHSVDLTSAPGHLTITVDGVDRDTHAGPQTLITTGGHLFFGGCPAEGSGQGCTNPFGAFQGCMRLLAVNKQPVDLISVQQRLMGDYSHLQIDMCGIIDRCSPSHCEHGGGCTQSWSSFHCNCSGTGYSGATCHSSVYEQSCEAYKHRGNASGYYYIDVDGSGPIKPQLIYCDMTEDKTWMEIQHNNTELTRVRPSAGGSQHRAHFEYASDDQQLEAVIRRSEGCQQELAYHCRSSRLLNTPASTQVLFSFDVGNGPLVVSVEAGSPLDDGRWHRVQAERNVKQAWLRLDRLPAATKEAPADGHTHLQLNSQLFIGGTASRQRGFRGCLRGLQLNGVGLDLEQRARVTPGVRAGCPGHCSSYGGLCRHGGRCLEGPKSFSCDCRASAYAGAFCRTEVSVSFKPETTISYTFLEQTENEGNRSSNAPPASTSSDTTLTAENISLSFRTGQSPALLLYVGSSREEYLALLLNKQERLEVRYRLDPGKRGETLRSKVKNLADRRLHSVAVSRLADSVSLQIDQNEVEDFNLTADVEFNGVRSLILGKVHSQSGSVGAGQPVVNAIRRDSALIGGLIAVAIFILASALAVLARFLYGRKETRGKKAETRRHPEQLSE</sequence>
<dbReference type="PROSITE" id="PS50025">
    <property type="entry name" value="LAM_G_DOMAIN"/>
    <property type="match status" value="4"/>
</dbReference>
<feature type="region of interest" description="Disordered" evidence="12">
    <location>
        <begin position="860"/>
        <end position="879"/>
    </location>
</feature>
<evidence type="ECO:0000256" key="6">
    <source>
        <dbReference type="ARBA" id="ARBA00022737"/>
    </source>
</evidence>
<evidence type="ECO:0000256" key="11">
    <source>
        <dbReference type="PROSITE-ProRule" id="PRU00122"/>
    </source>
</evidence>
<dbReference type="Proteomes" id="UP000677803">
    <property type="component" value="Unassembled WGS sequence"/>
</dbReference>
<dbReference type="PROSITE" id="PS51406">
    <property type="entry name" value="FIBRINOGEN_C_2"/>
    <property type="match status" value="1"/>
</dbReference>
<feature type="domain" description="Laminin G" evidence="15">
    <location>
        <begin position="350"/>
        <end position="540"/>
    </location>
</feature>
<evidence type="ECO:0000256" key="12">
    <source>
        <dbReference type="SAM" id="MobiDB-lite"/>
    </source>
</evidence>
<comment type="caution">
    <text evidence="18">The sequence shown here is derived from an EMBL/GenBank/DDBJ whole genome shotgun (WGS) entry which is preliminary data.</text>
</comment>
<evidence type="ECO:0000256" key="3">
    <source>
        <dbReference type="ARBA" id="ARBA00022536"/>
    </source>
</evidence>
<feature type="domain" description="Laminin G" evidence="15">
    <location>
        <begin position="859"/>
        <end position="1047"/>
    </location>
</feature>
<comment type="caution">
    <text evidence="10">Lacks conserved residue(s) required for the propagation of feature annotation.</text>
</comment>
<dbReference type="InterPro" id="IPR013320">
    <property type="entry name" value="ConA-like_dom_sf"/>
</dbReference>
<dbReference type="EMBL" id="CAJRST010039999">
    <property type="protein sequence ID" value="CAG6016460.1"/>
    <property type="molecule type" value="Genomic_DNA"/>
</dbReference>
<dbReference type="GO" id="GO:0016020">
    <property type="term" value="C:membrane"/>
    <property type="evidence" value="ECO:0007669"/>
    <property type="project" value="UniProtKB-SubCell"/>
</dbReference>
<dbReference type="Gene3D" id="2.10.25.10">
    <property type="entry name" value="Laminin"/>
    <property type="match status" value="2"/>
</dbReference>
<dbReference type="PROSITE" id="PS50022">
    <property type="entry name" value="FA58C_3"/>
    <property type="match status" value="1"/>
</dbReference>
<dbReference type="SUPFAM" id="SSF49785">
    <property type="entry name" value="Galactose-binding domain-like"/>
    <property type="match status" value="1"/>
</dbReference>
<comment type="similarity">
    <text evidence="2">Belongs to the neurexin family.</text>
</comment>
<organism evidence="18 19">
    <name type="scientific">Menidia menidia</name>
    <name type="common">Atlantic silverside</name>
    <dbReference type="NCBI Taxonomy" id="238744"/>
    <lineage>
        <taxon>Eukaryota</taxon>
        <taxon>Metazoa</taxon>
        <taxon>Chordata</taxon>
        <taxon>Craniata</taxon>
        <taxon>Vertebrata</taxon>
        <taxon>Euteleostomi</taxon>
        <taxon>Actinopterygii</taxon>
        <taxon>Neopterygii</taxon>
        <taxon>Teleostei</taxon>
        <taxon>Neoteleostei</taxon>
        <taxon>Acanthomorphata</taxon>
        <taxon>Ovalentaria</taxon>
        <taxon>Atherinomorphae</taxon>
        <taxon>Atheriniformes</taxon>
        <taxon>Atherinopsidae</taxon>
        <taxon>Menidiinae</taxon>
        <taxon>Menidia</taxon>
    </lineage>
</organism>
<evidence type="ECO:0000313" key="19">
    <source>
        <dbReference type="Proteomes" id="UP000677803"/>
    </source>
</evidence>
<feature type="domain" description="Laminin G" evidence="15">
    <location>
        <begin position="622"/>
        <end position="800"/>
    </location>
</feature>
<keyword evidence="5" id="KW-0732">Signal</keyword>
<dbReference type="Gene3D" id="2.60.120.260">
    <property type="entry name" value="Galactose-binding domain-like"/>
    <property type="match status" value="1"/>
</dbReference>
<feature type="region of interest" description="Disordered" evidence="12">
    <location>
        <begin position="28"/>
        <end position="58"/>
    </location>
</feature>
<keyword evidence="6" id="KW-0677">Repeat</keyword>
<evidence type="ECO:0000259" key="14">
    <source>
        <dbReference type="PROSITE" id="PS50022"/>
    </source>
</evidence>
<dbReference type="CDD" id="cd00057">
    <property type="entry name" value="FA58C"/>
    <property type="match status" value="1"/>
</dbReference>
<keyword evidence="9 11" id="KW-1015">Disulfide bond</keyword>
<dbReference type="SMART" id="SM00181">
    <property type="entry name" value="EGF"/>
    <property type="match status" value="2"/>
</dbReference>
<feature type="domain" description="Laminin G" evidence="15">
    <location>
        <begin position="166"/>
        <end position="344"/>
    </location>
</feature>
<gene>
    <name evidence="18" type="ORF">MMEN_LOCUS20357</name>
</gene>
<dbReference type="PROSITE" id="PS01285">
    <property type="entry name" value="FA58C_1"/>
    <property type="match status" value="1"/>
</dbReference>
<dbReference type="InterPro" id="IPR036056">
    <property type="entry name" value="Fibrinogen-like_C"/>
</dbReference>
<dbReference type="NCBIfam" id="NF040941">
    <property type="entry name" value="GGGWT_bact"/>
    <property type="match status" value="1"/>
</dbReference>
<evidence type="ECO:0000256" key="13">
    <source>
        <dbReference type="SAM" id="Phobius"/>
    </source>
</evidence>
<dbReference type="SMART" id="SM00231">
    <property type="entry name" value="FA58C"/>
    <property type="match status" value="1"/>
</dbReference>
<dbReference type="Pfam" id="PF02210">
    <property type="entry name" value="Laminin_G_2"/>
    <property type="match status" value="4"/>
</dbReference>
<dbReference type="SUPFAM" id="SSF56496">
    <property type="entry name" value="Fibrinogen C-terminal domain-like"/>
    <property type="match status" value="1"/>
</dbReference>
<evidence type="ECO:0000256" key="7">
    <source>
        <dbReference type="ARBA" id="ARBA00022989"/>
    </source>
</evidence>
<protein>
    <submittedName>
        <fullName evidence="18">(Atlantic silverside) hypothetical protein</fullName>
    </submittedName>
</protein>
<keyword evidence="4 13" id="KW-0812">Transmembrane</keyword>
<dbReference type="PROSITE" id="PS50026">
    <property type="entry name" value="EGF_3"/>
    <property type="match status" value="2"/>
</dbReference>
<feature type="compositionally biased region" description="Polar residues" evidence="12">
    <location>
        <begin position="865"/>
        <end position="879"/>
    </location>
</feature>
<dbReference type="InterPro" id="IPR002181">
    <property type="entry name" value="Fibrinogen_a/b/g_C_dom"/>
</dbReference>